<dbReference type="AlphaFoldDB" id="A0A1Q2LF73"/>
<dbReference type="RefSeq" id="WP_077388193.1">
    <property type="nucleotide sequence ID" value="NZ_CP019645.1"/>
</dbReference>
<evidence type="ECO:0000256" key="2">
    <source>
        <dbReference type="ARBA" id="ARBA00023080"/>
    </source>
</evidence>
<dbReference type="PANTHER" id="PTHR42680:SF3">
    <property type="entry name" value="DCTP DEAMINASE"/>
    <property type="match status" value="1"/>
</dbReference>
<evidence type="ECO:0000313" key="4">
    <source>
        <dbReference type="Proteomes" id="UP000188298"/>
    </source>
</evidence>
<keyword evidence="1" id="KW-0378">Hydrolase</keyword>
<dbReference type="KEGG" id="hbl:XJ32_02080"/>
<dbReference type="Gene3D" id="2.70.40.10">
    <property type="match status" value="1"/>
</dbReference>
<evidence type="ECO:0000313" key="3">
    <source>
        <dbReference type="EMBL" id="AQQ59094.1"/>
    </source>
</evidence>
<keyword evidence="2" id="KW-0546">Nucleotide metabolism</keyword>
<dbReference type="InterPro" id="IPR033704">
    <property type="entry name" value="dUTPase_trimeric"/>
</dbReference>
<dbReference type="InterPro" id="IPR011962">
    <property type="entry name" value="dCTP_deaminase"/>
</dbReference>
<dbReference type="PANTHER" id="PTHR42680">
    <property type="entry name" value="DCTP DEAMINASE"/>
    <property type="match status" value="1"/>
</dbReference>
<reference evidence="3 4" key="1">
    <citation type="submission" date="2017-02" db="EMBL/GenBank/DDBJ databases">
        <title>Whole genome sequencing of Helicobacter bilis strain AAQJH.</title>
        <authorList>
            <person name="Conlan S."/>
            <person name="Thomas P.J."/>
            <person name="Mullikin J."/>
            <person name="Palmore T.N."/>
            <person name="Frank K.M."/>
            <person name="Segre J.A."/>
        </authorList>
    </citation>
    <scope>NUCLEOTIDE SEQUENCE [LARGE SCALE GENOMIC DNA]</scope>
    <source>
        <strain evidence="3 4">AAQJH</strain>
    </source>
</reference>
<dbReference type="GO" id="GO:0006229">
    <property type="term" value="P:dUTP biosynthetic process"/>
    <property type="evidence" value="ECO:0007669"/>
    <property type="project" value="InterPro"/>
</dbReference>
<dbReference type="InterPro" id="IPR036157">
    <property type="entry name" value="dUTPase-like_sf"/>
</dbReference>
<dbReference type="NCBIfam" id="TIGR02274">
    <property type="entry name" value="dCTP_deam"/>
    <property type="match status" value="1"/>
</dbReference>
<accession>A0A1Q2LF73</accession>
<dbReference type="EMBL" id="CP019645">
    <property type="protein sequence ID" value="AQQ59094.1"/>
    <property type="molecule type" value="Genomic_DNA"/>
</dbReference>
<dbReference type="CDD" id="cd07557">
    <property type="entry name" value="trimeric_dUTPase"/>
    <property type="match status" value="1"/>
</dbReference>
<dbReference type="GO" id="GO:0008829">
    <property type="term" value="F:dCTP deaminase activity"/>
    <property type="evidence" value="ECO:0007669"/>
    <property type="project" value="InterPro"/>
</dbReference>
<dbReference type="Pfam" id="PF22769">
    <property type="entry name" value="DCD"/>
    <property type="match status" value="1"/>
</dbReference>
<protein>
    <submittedName>
        <fullName evidence="3">Uncharacterized protein</fullName>
    </submittedName>
</protein>
<gene>
    <name evidence="3" type="ORF">XJ32_02080</name>
</gene>
<dbReference type="Proteomes" id="UP000188298">
    <property type="component" value="Chromosome"/>
</dbReference>
<organism evidence="3 4">
    <name type="scientific">Helicobacter bilis</name>
    <dbReference type="NCBI Taxonomy" id="37372"/>
    <lineage>
        <taxon>Bacteria</taxon>
        <taxon>Pseudomonadati</taxon>
        <taxon>Campylobacterota</taxon>
        <taxon>Epsilonproteobacteria</taxon>
        <taxon>Campylobacterales</taxon>
        <taxon>Helicobacteraceae</taxon>
        <taxon>Helicobacter</taxon>
    </lineage>
</organism>
<name>A0A1Q2LF73_9HELI</name>
<dbReference type="SUPFAM" id="SSF51283">
    <property type="entry name" value="dUTPase-like"/>
    <property type="match status" value="1"/>
</dbReference>
<sequence>MILATSELEKIRHNITALNDNNIRGSSIDLSIDDKAFIKKNDDIIDLFQVDSVEDLCADIYDEVDLAKGYELKPQSYLYSKSVETITMPNTMCGIVLPRSSFARIGLILPISSYVNPGYNGNLPIVIFNASNSIIKIPPYIRIMQLLFCELKGEAIPYGSLNDSKYQNENELSIPKFNDKEIGEILARLKNK</sequence>
<proteinExistence type="predicted"/>
<evidence type="ECO:0000256" key="1">
    <source>
        <dbReference type="ARBA" id="ARBA00022801"/>
    </source>
</evidence>